<reference evidence="2 3" key="1">
    <citation type="submission" date="2019-02" db="EMBL/GenBank/DDBJ databases">
        <title>Halieaceae_genomes.</title>
        <authorList>
            <person name="Li S.-H."/>
        </authorList>
    </citation>
    <scope>NUCLEOTIDE SEQUENCE [LARGE SCALE GENOMIC DNA]</scope>
    <source>
        <strain evidence="2 3">JH123</strain>
    </source>
</reference>
<dbReference type="EMBL" id="CP036501">
    <property type="protein sequence ID" value="UZP75215.1"/>
    <property type="molecule type" value="Genomic_DNA"/>
</dbReference>
<dbReference type="Gene3D" id="3.10.180.10">
    <property type="entry name" value="2,3-Dihydroxybiphenyl 1,2-Dioxygenase, domain 1"/>
    <property type="match status" value="1"/>
</dbReference>
<gene>
    <name evidence="2" type="ORF">E0F26_10925</name>
</gene>
<accession>A0ABY6Q9G9</accession>
<sequence>MLGYVTLGTSNLAAAINFYTALTAEMGWKKLMGTDRIVFFGSSMEQAALAICTPYDEQAPTAGNGVMVAFHGGSPEGVDALYSKAIELGATCDGEPGERVPGVFYGAYVRDAEGNKLCFCHFTL</sequence>
<protein>
    <submittedName>
        <fullName evidence="2">VOC family protein</fullName>
    </submittedName>
</protein>
<organism evidence="2 3">
    <name type="scientific">Candidatus Paraluminiphilus aquimaris</name>
    <dbReference type="NCBI Taxonomy" id="2518994"/>
    <lineage>
        <taxon>Bacteria</taxon>
        <taxon>Pseudomonadati</taxon>
        <taxon>Pseudomonadota</taxon>
        <taxon>Gammaproteobacteria</taxon>
        <taxon>Cellvibrionales</taxon>
        <taxon>Halieaceae</taxon>
        <taxon>Candidatus Paraluminiphilus</taxon>
    </lineage>
</organism>
<dbReference type="PROSITE" id="PS51819">
    <property type="entry name" value="VOC"/>
    <property type="match status" value="1"/>
</dbReference>
<dbReference type="PANTHER" id="PTHR35006">
    <property type="entry name" value="GLYOXALASE FAMILY PROTEIN (AFU_ORTHOLOGUE AFUA_5G14830)"/>
    <property type="match status" value="1"/>
</dbReference>
<keyword evidence="3" id="KW-1185">Reference proteome</keyword>
<dbReference type="PANTHER" id="PTHR35006:SF1">
    <property type="entry name" value="BLL2941 PROTEIN"/>
    <property type="match status" value="1"/>
</dbReference>
<evidence type="ECO:0000313" key="3">
    <source>
        <dbReference type="Proteomes" id="UP001317963"/>
    </source>
</evidence>
<dbReference type="CDD" id="cd07262">
    <property type="entry name" value="VOC_like"/>
    <property type="match status" value="1"/>
</dbReference>
<proteinExistence type="predicted"/>
<dbReference type="InterPro" id="IPR037523">
    <property type="entry name" value="VOC_core"/>
</dbReference>
<dbReference type="InterPro" id="IPR029068">
    <property type="entry name" value="Glyas_Bleomycin-R_OHBP_Dase"/>
</dbReference>
<dbReference type="InterPro" id="IPR004360">
    <property type="entry name" value="Glyas_Fos-R_dOase_dom"/>
</dbReference>
<dbReference type="Pfam" id="PF00903">
    <property type="entry name" value="Glyoxalase"/>
    <property type="match status" value="1"/>
</dbReference>
<evidence type="ECO:0000259" key="1">
    <source>
        <dbReference type="PROSITE" id="PS51819"/>
    </source>
</evidence>
<evidence type="ECO:0000313" key="2">
    <source>
        <dbReference type="EMBL" id="UZP75215.1"/>
    </source>
</evidence>
<name>A0ABY6Q9G9_9GAMM</name>
<feature type="domain" description="VOC" evidence="1">
    <location>
        <begin position="1"/>
        <end position="122"/>
    </location>
</feature>
<dbReference type="Proteomes" id="UP001317963">
    <property type="component" value="Chromosome"/>
</dbReference>
<dbReference type="RefSeq" id="WP_279241695.1">
    <property type="nucleotide sequence ID" value="NZ_CP036501.1"/>
</dbReference>
<dbReference type="SUPFAM" id="SSF54593">
    <property type="entry name" value="Glyoxalase/Bleomycin resistance protein/Dihydroxybiphenyl dioxygenase"/>
    <property type="match status" value="1"/>
</dbReference>